<evidence type="ECO:0000313" key="3">
    <source>
        <dbReference type="Proteomes" id="UP000585614"/>
    </source>
</evidence>
<dbReference type="AlphaFoldDB" id="A0A7J7S6N4"/>
<evidence type="ECO:0000313" key="2">
    <source>
        <dbReference type="EMBL" id="KAF6284086.1"/>
    </source>
</evidence>
<evidence type="ECO:0000256" key="1">
    <source>
        <dbReference type="SAM" id="MobiDB-lite"/>
    </source>
</evidence>
<gene>
    <name evidence="2" type="ORF">mRhiFer1_000540</name>
</gene>
<protein>
    <submittedName>
        <fullName evidence="2">Uncharacterized protein</fullName>
    </submittedName>
</protein>
<feature type="region of interest" description="Disordered" evidence="1">
    <location>
        <begin position="24"/>
        <end position="95"/>
    </location>
</feature>
<comment type="caution">
    <text evidence="2">The sequence shown here is derived from an EMBL/GenBank/DDBJ whole genome shotgun (WGS) entry which is preliminary data.</text>
</comment>
<sequence length="149" mass="16091">MPGLGAVGLLPLCAGRSAVRSRGLNTAEKTGTPPVPLQVPWAATLGDGPRDSAGRRQDEEVGQSRGALRGPSLRSRVGAGPRWGGSRTQAATPTSLNWDCGRRLDAIRSWDVLEWPWNNFHLIRNPWNKTSSMVAEKTDPCFPAFLTCS</sequence>
<name>A0A7J7S6N4_RHIFE</name>
<feature type="compositionally biased region" description="Basic and acidic residues" evidence="1">
    <location>
        <begin position="48"/>
        <end position="59"/>
    </location>
</feature>
<dbReference type="Proteomes" id="UP000585614">
    <property type="component" value="Unassembled WGS sequence"/>
</dbReference>
<feature type="compositionally biased region" description="Polar residues" evidence="1">
    <location>
        <begin position="86"/>
        <end position="95"/>
    </location>
</feature>
<reference evidence="2 3" key="1">
    <citation type="journal article" date="2020" name="Nature">
        <title>Six reference-quality genomes reveal evolution of bat adaptations.</title>
        <authorList>
            <person name="Jebb D."/>
            <person name="Huang Z."/>
            <person name="Pippel M."/>
            <person name="Hughes G.M."/>
            <person name="Lavrichenko K."/>
            <person name="Devanna P."/>
            <person name="Winkler S."/>
            <person name="Jermiin L.S."/>
            <person name="Skirmuntt E.C."/>
            <person name="Katzourakis A."/>
            <person name="Burkitt-Gray L."/>
            <person name="Ray D.A."/>
            <person name="Sullivan K.A.M."/>
            <person name="Roscito J.G."/>
            <person name="Kirilenko B.M."/>
            <person name="Davalos L.M."/>
            <person name="Corthals A.P."/>
            <person name="Power M.L."/>
            <person name="Jones G."/>
            <person name="Ransome R.D."/>
            <person name="Dechmann D.K.N."/>
            <person name="Locatelli A.G."/>
            <person name="Puechmaille S.J."/>
            <person name="Fedrigo O."/>
            <person name="Jarvis E.D."/>
            <person name="Hiller M."/>
            <person name="Vernes S.C."/>
            <person name="Myers E.W."/>
            <person name="Teeling E.C."/>
        </authorList>
    </citation>
    <scope>NUCLEOTIDE SEQUENCE [LARGE SCALE GENOMIC DNA]</scope>
    <source>
        <strain evidence="2">MRhiFer1</strain>
        <tissue evidence="2">Lung</tissue>
    </source>
</reference>
<organism evidence="2 3">
    <name type="scientific">Rhinolophus ferrumequinum</name>
    <name type="common">Greater horseshoe bat</name>
    <dbReference type="NCBI Taxonomy" id="59479"/>
    <lineage>
        <taxon>Eukaryota</taxon>
        <taxon>Metazoa</taxon>
        <taxon>Chordata</taxon>
        <taxon>Craniata</taxon>
        <taxon>Vertebrata</taxon>
        <taxon>Euteleostomi</taxon>
        <taxon>Mammalia</taxon>
        <taxon>Eutheria</taxon>
        <taxon>Laurasiatheria</taxon>
        <taxon>Chiroptera</taxon>
        <taxon>Yinpterochiroptera</taxon>
        <taxon>Rhinolophoidea</taxon>
        <taxon>Rhinolophidae</taxon>
        <taxon>Rhinolophinae</taxon>
        <taxon>Rhinolophus</taxon>
    </lineage>
</organism>
<accession>A0A7J7S6N4</accession>
<dbReference type="EMBL" id="JACAGC010000023">
    <property type="protein sequence ID" value="KAF6284086.1"/>
    <property type="molecule type" value="Genomic_DNA"/>
</dbReference>
<proteinExistence type="predicted"/>